<comment type="caution">
    <text evidence="1">The sequence shown here is derived from an EMBL/GenBank/DDBJ whole genome shotgun (WGS) entry which is preliminary data.</text>
</comment>
<dbReference type="EMBL" id="CAJVQB010012893">
    <property type="protein sequence ID" value="CAG8758623.1"/>
    <property type="molecule type" value="Genomic_DNA"/>
</dbReference>
<reference evidence="1 2" key="1">
    <citation type="submission" date="2021-06" db="EMBL/GenBank/DDBJ databases">
        <authorList>
            <person name="Kallberg Y."/>
            <person name="Tangrot J."/>
            <person name="Rosling A."/>
        </authorList>
    </citation>
    <scope>NUCLEOTIDE SEQUENCE [LARGE SCALE GENOMIC DNA]</scope>
    <source>
        <strain evidence="1 2">120-4 pot B 10/14</strain>
    </source>
</reference>
<evidence type="ECO:0000313" key="2">
    <source>
        <dbReference type="Proteomes" id="UP000789901"/>
    </source>
</evidence>
<sequence length="159" mass="17693">MDQCERSPIALTANKKKMVLSVHNYIHSLEIINLRKEVSLATGVGEATIARVLAEFNKTGAVIASKQGHRSSRTLKTDYIKAIQDLILTANKNGIPLSLRMLVLDLTELGFPKITSEVVVSCWKKCLNKAKEYWKTIEVGIGDESNEDSNTDTDEFDQL</sequence>
<name>A0ABN7VCV9_GIGMA</name>
<proteinExistence type="predicted"/>
<organism evidence="1 2">
    <name type="scientific">Gigaspora margarita</name>
    <dbReference type="NCBI Taxonomy" id="4874"/>
    <lineage>
        <taxon>Eukaryota</taxon>
        <taxon>Fungi</taxon>
        <taxon>Fungi incertae sedis</taxon>
        <taxon>Mucoromycota</taxon>
        <taxon>Glomeromycotina</taxon>
        <taxon>Glomeromycetes</taxon>
        <taxon>Diversisporales</taxon>
        <taxon>Gigasporaceae</taxon>
        <taxon>Gigaspora</taxon>
    </lineage>
</organism>
<dbReference type="Proteomes" id="UP000789901">
    <property type="component" value="Unassembled WGS sequence"/>
</dbReference>
<protein>
    <submittedName>
        <fullName evidence="1">10706_t:CDS:1</fullName>
    </submittedName>
</protein>
<accession>A0ABN7VCV9</accession>
<gene>
    <name evidence="1" type="ORF">GMARGA_LOCUS17212</name>
</gene>
<evidence type="ECO:0000313" key="1">
    <source>
        <dbReference type="EMBL" id="CAG8758623.1"/>
    </source>
</evidence>
<keyword evidence="2" id="KW-1185">Reference proteome</keyword>